<organism evidence="5">
    <name type="scientific">Chromera velia CCMP2878</name>
    <dbReference type="NCBI Taxonomy" id="1169474"/>
    <lineage>
        <taxon>Eukaryota</taxon>
        <taxon>Sar</taxon>
        <taxon>Alveolata</taxon>
        <taxon>Colpodellida</taxon>
        <taxon>Chromeraceae</taxon>
        <taxon>Chromera</taxon>
    </lineage>
</organism>
<evidence type="ECO:0008006" key="6">
    <source>
        <dbReference type="Google" id="ProtNLM"/>
    </source>
</evidence>
<name>A0A0G4G624_9ALVE</name>
<dbReference type="VEuPathDB" id="CryptoDB:Cvel_20411"/>
<evidence type="ECO:0000313" key="5">
    <source>
        <dbReference type="EMBL" id="CEM23886.1"/>
    </source>
</evidence>
<dbReference type="Pfam" id="PF00725">
    <property type="entry name" value="3HCDH"/>
    <property type="match status" value="1"/>
</dbReference>
<dbReference type="InterPro" id="IPR006108">
    <property type="entry name" value="3HC_DH_C"/>
</dbReference>
<dbReference type="GO" id="GO:0050104">
    <property type="term" value="F:L-gulonate 3-dehydrogenase activity"/>
    <property type="evidence" value="ECO:0007669"/>
    <property type="project" value="TreeGrafter"/>
</dbReference>
<dbReference type="GO" id="GO:0006631">
    <property type="term" value="P:fatty acid metabolic process"/>
    <property type="evidence" value="ECO:0007669"/>
    <property type="project" value="InterPro"/>
</dbReference>
<dbReference type="SUPFAM" id="SSF48179">
    <property type="entry name" value="6-phosphogluconate dehydrogenase C-terminal domain-like"/>
    <property type="match status" value="1"/>
</dbReference>
<dbReference type="SUPFAM" id="SSF51735">
    <property type="entry name" value="NAD(P)-binding Rossmann-fold domains"/>
    <property type="match status" value="1"/>
</dbReference>
<protein>
    <recommendedName>
        <fullName evidence="6">3-hydroxyacyl-CoA dehydrogenase NAD binding domain-containing protein</fullName>
    </recommendedName>
</protein>
<evidence type="ECO:0000256" key="1">
    <source>
        <dbReference type="ARBA" id="ARBA00009463"/>
    </source>
</evidence>
<gene>
    <name evidence="5" type="ORF">Cvel_20411</name>
</gene>
<dbReference type="PANTHER" id="PTHR48075:SF1">
    <property type="entry name" value="LAMBDA-CRYSTALLIN HOMOLOG"/>
    <property type="match status" value="1"/>
</dbReference>
<dbReference type="InterPro" id="IPR036291">
    <property type="entry name" value="NAD(P)-bd_dom_sf"/>
</dbReference>
<proteinExistence type="inferred from homology"/>
<sequence length="321" mass="35031">MAEPAGKIGIIGSGLIGQQWAMLFSSGGFEVVMYDKDKNALAAALPKIEKQFSDLSKNNRLRPSPLTAAQQLQRISVTDSLDACVSGCTYIQECVPESLELKEAVMKSLDSVISPSCVVGSSTSTFKPSLFTSKCDKRARMVVAHPVNPPYYLRLVEVVPAPWTDADAVDLCVSLMRQIGQAPVKMSREVDGFSLNRIQYAILNEVWHQVDQGLISPADIDVVMKEGLGPRYALMGPLETIHLNAHGVRDYLQKYSKSILAVSQTLDAPVLMDPESKTASVLQSHLEKEIPLEALGERTAWRNLKLAEMAGAKSADPLYKA</sequence>
<dbReference type="InterPro" id="IPR006176">
    <property type="entry name" value="3-OHacyl-CoA_DH_NAD-bd"/>
</dbReference>
<dbReference type="Pfam" id="PF02737">
    <property type="entry name" value="3HCDH_N"/>
    <property type="match status" value="1"/>
</dbReference>
<dbReference type="GO" id="GO:0070403">
    <property type="term" value="F:NAD+ binding"/>
    <property type="evidence" value="ECO:0007669"/>
    <property type="project" value="InterPro"/>
</dbReference>
<evidence type="ECO:0000259" key="3">
    <source>
        <dbReference type="Pfam" id="PF00725"/>
    </source>
</evidence>
<dbReference type="InterPro" id="IPR008927">
    <property type="entry name" value="6-PGluconate_DH-like_C_sf"/>
</dbReference>
<keyword evidence="2" id="KW-0560">Oxidoreductase</keyword>
<evidence type="ECO:0000256" key="2">
    <source>
        <dbReference type="ARBA" id="ARBA00023002"/>
    </source>
</evidence>
<feature type="domain" description="3-hydroxyacyl-CoA dehydrogenase NAD binding" evidence="4">
    <location>
        <begin position="7"/>
        <end position="188"/>
    </location>
</feature>
<evidence type="ECO:0000259" key="4">
    <source>
        <dbReference type="Pfam" id="PF02737"/>
    </source>
</evidence>
<comment type="similarity">
    <text evidence="1">Belongs to the 3-hydroxyacyl-CoA dehydrogenase family.</text>
</comment>
<dbReference type="Gene3D" id="3.40.50.720">
    <property type="entry name" value="NAD(P)-binding Rossmann-like Domain"/>
    <property type="match status" value="1"/>
</dbReference>
<dbReference type="Gene3D" id="1.10.1040.10">
    <property type="entry name" value="N-(1-d-carboxylethyl)-l-norvaline Dehydrogenase, domain 2"/>
    <property type="match status" value="1"/>
</dbReference>
<dbReference type="EMBL" id="CDMZ01000913">
    <property type="protein sequence ID" value="CEM23886.1"/>
    <property type="molecule type" value="Genomic_DNA"/>
</dbReference>
<dbReference type="PhylomeDB" id="A0A0G4G624"/>
<dbReference type="InterPro" id="IPR013328">
    <property type="entry name" value="6PGD_dom2"/>
</dbReference>
<accession>A0A0G4G624</accession>
<dbReference type="AlphaFoldDB" id="A0A0G4G624"/>
<dbReference type="PANTHER" id="PTHR48075">
    <property type="entry name" value="3-HYDROXYACYL-COA DEHYDROGENASE FAMILY PROTEIN"/>
    <property type="match status" value="1"/>
</dbReference>
<reference evidence="5" key="1">
    <citation type="submission" date="2014-11" db="EMBL/GenBank/DDBJ databases">
        <authorList>
            <person name="Otto D Thomas"/>
            <person name="Naeem Raeece"/>
        </authorList>
    </citation>
    <scope>NUCLEOTIDE SEQUENCE</scope>
</reference>
<feature type="domain" description="3-hydroxyacyl-CoA dehydrogenase C-terminal" evidence="3">
    <location>
        <begin position="192"/>
        <end position="250"/>
    </location>
</feature>